<feature type="domain" description="Chemokine interleukin-8-like" evidence="2">
    <location>
        <begin position="37"/>
        <end position="95"/>
    </location>
</feature>
<keyword evidence="1" id="KW-0202">Cytokine</keyword>
<dbReference type="PRINTS" id="PR00436">
    <property type="entry name" value="INTERLEUKIN8"/>
</dbReference>
<dbReference type="PRINTS" id="PR00437">
    <property type="entry name" value="SMALLCYTKCXC"/>
</dbReference>
<dbReference type="Gene3D" id="2.40.50.40">
    <property type="match status" value="1"/>
</dbReference>
<evidence type="ECO:0000313" key="4">
    <source>
        <dbReference type="Proteomes" id="UP000261380"/>
    </source>
</evidence>
<proteinExistence type="predicted"/>
<dbReference type="Proteomes" id="UP000261380">
    <property type="component" value="Unplaced"/>
</dbReference>
<dbReference type="STRING" id="32473.ENSXCOP00000011918"/>
<protein>
    <recommendedName>
        <fullName evidence="2">Chemokine interleukin-8-like domain-containing protein</fullName>
    </recommendedName>
</protein>
<dbReference type="InterPro" id="IPR036048">
    <property type="entry name" value="Interleukin_8-like_sf"/>
</dbReference>
<dbReference type="GO" id="GO:0008009">
    <property type="term" value="F:chemokine activity"/>
    <property type="evidence" value="ECO:0007669"/>
    <property type="project" value="InterPro"/>
</dbReference>
<accession>A0A3B5LIK4</accession>
<dbReference type="AlphaFoldDB" id="A0A3B5LIK4"/>
<dbReference type="SUPFAM" id="SSF54117">
    <property type="entry name" value="Interleukin 8-like chemokines"/>
    <property type="match status" value="1"/>
</dbReference>
<dbReference type="SMART" id="SM00199">
    <property type="entry name" value="SCY"/>
    <property type="match status" value="1"/>
</dbReference>
<sequence length="100" mass="11055">GRVPTRPDCFVTCRKSAPPDSEENDTGAVKVFLGIMRCKCIKTISAVRTHLIADAKVYKPVPSCSQQEVIVILKDKTQLCLDPAGRQAQDIIRILEAKEM</sequence>
<reference evidence="3" key="1">
    <citation type="submission" date="2025-08" db="UniProtKB">
        <authorList>
            <consortium name="Ensembl"/>
        </authorList>
    </citation>
    <scope>IDENTIFICATION</scope>
</reference>
<dbReference type="GeneTree" id="ENSGT01110000267739"/>
<dbReference type="InterPro" id="IPR001089">
    <property type="entry name" value="Chemokine_CXC"/>
</dbReference>
<dbReference type="GO" id="GO:0005615">
    <property type="term" value="C:extracellular space"/>
    <property type="evidence" value="ECO:0007669"/>
    <property type="project" value="UniProtKB-KW"/>
</dbReference>
<dbReference type="InterPro" id="IPR001811">
    <property type="entry name" value="Chemokine_IL8-like_dom"/>
</dbReference>
<reference evidence="3" key="2">
    <citation type="submission" date="2025-09" db="UniProtKB">
        <authorList>
            <consortium name="Ensembl"/>
        </authorList>
    </citation>
    <scope>IDENTIFICATION</scope>
</reference>
<evidence type="ECO:0000313" key="3">
    <source>
        <dbReference type="Ensembl" id="ENSXCOP00000011918.1"/>
    </source>
</evidence>
<name>A0A3B5LIK4_9TELE</name>
<keyword evidence="4" id="KW-1185">Reference proteome</keyword>
<dbReference type="Ensembl" id="ENSXCOT00000012054.1">
    <property type="protein sequence ID" value="ENSXCOP00000011918.1"/>
    <property type="gene ID" value="ENSXCOG00000009022.1"/>
</dbReference>
<dbReference type="Pfam" id="PF00048">
    <property type="entry name" value="IL8"/>
    <property type="match status" value="1"/>
</dbReference>
<organism evidence="3 4">
    <name type="scientific">Xiphophorus couchianus</name>
    <name type="common">Monterrey platyfish</name>
    <dbReference type="NCBI Taxonomy" id="32473"/>
    <lineage>
        <taxon>Eukaryota</taxon>
        <taxon>Metazoa</taxon>
        <taxon>Chordata</taxon>
        <taxon>Craniata</taxon>
        <taxon>Vertebrata</taxon>
        <taxon>Euteleostomi</taxon>
        <taxon>Actinopterygii</taxon>
        <taxon>Neopterygii</taxon>
        <taxon>Teleostei</taxon>
        <taxon>Neoteleostei</taxon>
        <taxon>Acanthomorphata</taxon>
        <taxon>Ovalentaria</taxon>
        <taxon>Atherinomorphae</taxon>
        <taxon>Cyprinodontiformes</taxon>
        <taxon>Poeciliidae</taxon>
        <taxon>Poeciliinae</taxon>
        <taxon>Xiphophorus</taxon>
    </lineage>
</organism>
<evidence type="ECO:0000259" key="2">
    <source>
        <dbReference type="SMART" id="SM00199"/>
    </source>
</evidence>
<evidence type="ECO:0000256" key="1">
    <source>
        <dbReference type="ARBA" id="ARBA00022514"/>
    </source>
</evidence>
<dbReference type="GO" id="GO:0006955">
    <property type="term" value="P:immune response"/>
    <property type="evidence" value="ECO:0007669"/>
    <property type="project" value="InterPro"/>
</dbReference>